<evidence type="ECO:0000313" key="2">
    <source>
        <dbReference type="EMBL" id="ETO16704.1"/>
    </source>
</evidence>
<proteinExistence type="predicted"/>
<feature type="compositionally biased region" description="Basic and acidic residues" evidence="1">
    <location>
        <begin position="144"/>
        <end position="156"/>
    </location>
</feature>
<evidence type="ECO:0000256" key="1">
    <source>
        <dbReference type="SAM" id="MobiDB-lite"/>
    </source>
</evidence>
<dbReference type="EMBL" id="ASPP01017936">
    <property type="protein sequence ID" value="ETO16704.1"/>
    <property type="molecule type" value="Genomic_DNA"/>
</dbReference>
<comment type="caution">
    <text evidence="2">The sequence shown here is derived from an EMBL/GenBank/DDBJ whole genome shotgun (WGS) entry which is preliminary data.</text>
</comment>
<accession>X6MS82</accession>
<name>X6MS82_RETFI</name>
<protein>
    <submittedName>
        <fullName evidence="2">Uncharacterized protein</fullName>
    </submittedName>
</protein>
<feature type="compositionally biased region" description="Polar residues" evidence="1">
    <location>
        <begin position="157"/>
        <end position="167"/>
    </location>
</feature>
<sequence>MAGKESIRSFLSVLRPAYVETVLTELFDNIACDDTEAVASLSSNRWKILFKKIALPEGQQKKLIDAVNKLRLRASLPYFLVETTMSESKKKNNTLTFFKIRLCIAKSANPNPSSSVLISCGNGDNDTYTEKINNCESAKMSAPKNEEKEKEGESVKDTNTGKANQLKNRIEMRKPRRYQMENIRSVAQDLVCNMKKEGVFAIFKRQDEIWTDSEFLGVILDGSIQKATALASDLQSCDLIFLLSIPQNILETMYDVTADDCVYYPFFSRLSTIVKERAQQAPFGGFHIKHDCGRRQAPYMSIVWKHVHFNIFVAFHCPLFWKDNSHELWKVNIWEDQIPENLIQDFNRDTVNSAYLSLMKKINGADKGTKRLFLSNLSLWNSVLSINYVKKLPSMCRDVVVLLKKMWEEKKRGKQFIQLPKSYSLEIIAACAYNSKPRQVFVDDTAITAKKQMEFDGNSEQVLAKNLINDLKLVYPTKKYLLLIHLFHQVM</sequence>
<dbReference type="Proteomes" id="UP000023152">
    <property type="component" value="Unassembled WGS sequence"/>
</dbReference>
<dbReference type="AlphaFoldDB" id="X6MS82"/>
<evidence type="ECO:0000313" key="3">
    <source>
        <dbReference type="Proteomes" id="UP000023152"/>
    </source>
</evidence>
<keyword evidence="3" id="KW-1185">Reference proteome</keyword>
<gene>
    <name evidence="2" type="ORF">RFI_20635</name>
</gene>
<reference evidence="2 3" key="1">
    <citation type="journal article" date="2013" name="Curr. Biol.">
        <title>The Genome of the Foraminiferan Reticulomyxa filosa.</title>
        <authorList>
            <person name="Glockner G."/>
            <person name="Hulsmann N."/>
            <person name="Schleicher M."/>
            <person name="Noegel A.A."/>
            <person name="Eichinger L."/>
            <person name="Gallinger C."/>
            <person name="Pawlowski J."/>
            <person name="Sierra R."/>
            <person name="Euteneuer U."/>
            <person name="Pillet L."/>
            <person name="Moustafa A."/>
            <person name="Platzer M."/>
            <person name="Groth M."/>
            <person name="Szafranski K."/>
            <person name="Schliwa M."/>
        </authorList>
    </citation>
    <scope>NUCLEOTIDE SEQUENCE [LARGE SCALE GENOMIC DNA]</scope>
</reference>
<organism evidence="2 3">
    <name type="scientific">Reticulomyxa filosa</name>
    <dbReference type="NCBI Taxonomy" id="46433"/>
    <lineage>
        <taxon>Eukaryota</taxon>
        <taxon>Sar</taxon>
        <taxon>Rhizaria</taxon>
        <taxon>Retaria</taxon>
        <taxon>Foraminifera</taxon>
        <taxon>Monothalamids</taxon>
        <taxon>Reticulomyxidae</taxon>
        <taxon>Reticulomyxa</taxon>
    </lineage>
</organism>
<feature type="region of interest" description="Disordered" evidence="1">
    <location>
        <begin position="138"/>
        <end position="170"/>
    </location>
</feature>